<feature type="signal peptide" evidence="1">
    <location>
        <begin position="1"/>
        <end position="20"/>
    </location>
</feature>
<protein>
    <recommendedName>
        <fullName evidence="4">Secreted protein</fullName>
    </recommendedName>
</protein>
<sequence length="90" mass="10741">MFSFYFLFITAVRMLICVHTYNNRILIKHILSVNGIFDNDVSPCCQHIINWSLYMYIGLSILLRDSWNKISAKNNLYHTLRRNPEPRKYA</sequence>
<evidence type="ECO:0008006" key="4">
    <source>
        <dbReference type="Google" id="ProtNLM"/>
    </source>
</evidence>
<dbReference type="EMBL" id="JXJN01008377">
    <property type="status" value="NOT_ANNOTATED_CDS"/>
    <property type="molecule type" value="Genomic_DNA"/>
</dbReference>
<dbReference type="Proteomes" id="UP000092460">
    <property type="component" value="Unassembled WGS sequence"/>
</dbReference>
<keyword evidence="1" id="KW-0732">Signal</keyword>
<proteinExistence type="predicted"/>
<feature type="chain" id="PRO_5008404504" description="Secreted protein" evidence="1">
    <location>
        <begin position="21"/>
        <end position="90"/>
    </location>
</feature>
<dbReference type="AlphaFoldDB" id="A0A1B0B4P2"/>
<organism evidence="2 3">
    <name type="scientific">Glossina palpalis gambiensis</name>
    <dbReference type="NCBI Taxonomy" id="67801"/>
    <lineage>
        <taxon>Eukaryota</taxon>
        <taxon>Metazoa</taxon>
        <taxon>Ecdysozoa</taxon>
        <taxon>Arthropoda</taxon>
        <taxon>Hexapoda</taxon>
        <taxon>Insecta</taxon>
        <taxon>Pterygota</taxon>
        <taxon>Neoptera</taxon>
        <taxon>Endopterygota</taxon>
        <taxon>Diptera</taxon>
        <taxon>Brachycera</taxon>
        <taxon>Muscomorpha</taxon>
        <taxon>Hippoboscoidea</taxon>
        <taxon>Glossinidae</taxon>
        <taxon>Glossina</taxon>
    </lineage>
</organism>
<name>A0A1B0B4P2_9MUSC</name>
<keyword evidence="3" id="KW-1185">Reference proteome</keyword>
<reference evidence="2" key="2">
    <citation type="submission" date="2020-05" db="UniProtKB">
        <authorList>
            <consortium name="EnsemblMetazoa"/>
        </authorList>
    </citation>
    <scope>IDENTIFICATION</scope>
    <source>
        <strain evidence="2">IAEA</strain>
    </source>
</reference>
<dbReference type="VEuPathDB" id="VectorBase:GPPI018734"/>
<reference evidence="3" key="1">
    <citation type="submission" date="2015-01" db="EMBL/GenBank/DDBJ databases">
        <authorList>
            <person name="Aksoy S."/>
            <person name="Warren W."/>
            <person name="Wilson R.K."/>
        </authorList>
    </citation>
    <scope>NUCLEOTIDE SEQUENCE [LARGE SCALE GENOMIC DNA]</scope>
    <source>
        <strain evidence="3">IAEA</strain>
    </source>
</reference>
<accession>A0A1B0B4P2</accession>
<evidence type="ECO:0000256" key="1">
    <source>
        <dbReference type="SAM" id="SignalP"/>
    </source>
</evidence>
<dbReference type="EnsemblMetazoa" id="GPPI018734-RA">
    <property type="protein sequence ID" value="GPPI018734-PA"/>
    <property type="gene ID" value="GPPI018734"/>
</dbReference>
<evidence type="ECO:0000313" key="3">
    <source>
        <dbReference type="Proteomes" id="UP000092460"/>
    </source>
</evidence>
<evidence type="ECO:0000313" key="2">
    <source>
        <dbReference type="EnsemblMetazoa" id="GPPI018734-PA"/>
    </source>
</evidence>